<dbReference type="Pfam" id="PF05990">
    <property type="entry name" value="DUF900"/>
    <property type="match status" value="1"/>
</dbReference>
<dbReference type="EMBL" id="CP060436">
    <property type="protein sequence ID" value="QPM89040.1"/>
    <property type="molecule type" value="Genomic_DNA"/>
</dbReference>
<accession>A0A418SEY4</accession>
<evidence type="ECO:0000256" key="1">
    <source>
        <dbReference type="SAM" id="MobiDB-lite"/>
    </source>
</evidence>
<dbReference type="InterPro" id="IPR029058">
    <property type="entry name" value="AB_hydrolase_fold"/>
</dbReference>
<protein>
    <recommendedName>
        <fullName evidence="4">Alpha/beta hydrolase family protein</fullName>
    </recommendedName>
</protein>
<dbReference type="InterPro" id="IPR010297">
    <property type="entry name" value="DUF900_hydrolase"/>
</dbReference>
<feature type="region of interest" description="Disordered" evidence="1">
    <location>
        <begin position="1"/>
        <end position="21"/>
    </location>
</feature>
<dbReference type="Proteomes" id="UP000283786">
    <property type="component" value="Chromosome"/>
</dbReference>
<keyword evidence="3" id="KW-1185">Reference proteome</keyword>
<proteinExistence type="predicted"/>
<name>A0A418SEY4_9RHOB</name>
<evidence type="ECO:0000313" key="3">
    <source>
        <dbReference type="Proteomes" id="UP000283786"/>
    </source>
</evidence>
<reference evidence="2 3" key="1">
    <citation type="submission" date="2020-08" db="EMBL/GenBank/DDBJ databases">
        <title>Genome sequence of Rhodobacteraceae bacterium Lw-13e.</title>
        <authorList>
            <person name="Poehlein A."/>
            <person name="Wolter L."/>
            <person name="Daniel R."/>
            <person name="Brinkhoff T."/>
        </authorList>
    </citation>
    <scope>NUCLEOTIDE SEQUENCE [LARGE SCALE GENOMIC DNA]</scope>
    <source>
        <strain evidence="2 3">Lw-13e</strain>
    </source>
</reference>
<gene>
    <name evidence="2" type="ORF">PSAL_002490</name>
</gene>
<organism evidence="2 3">
    <name type="scientific">Pseudooceanicola algae</name>
    <dbReference type="NCBI Taxonomy" id="1537215"/>
    <lineage>
        <taxon>Bacteria</taxon>
        <taxon>Pseudomonadati</taxon>
        <taxon>Pseudomonadota</taxon>
        <taxon>Alphaproteobacteria</taxon>
        <taxon>Rhodobacterales</taxon>
        <taxon>Paracoccaceae</taxon>
        <taxon>Pseudooceanicola</taxon>
    </lineage>
</organism>
<dbReference type="KEGG" id="palw:PSAL_002490"/>
<evidence type="ECO:0000313" key="2">
    <source>
        <dbReference type="EMBL" id="QPM89040.1"/>
    </source>
</evidence>
<dbReference type="AlphaFoldDB" id="A0A418SEY4"/>
<evidence type="ECO:0008006" key="4">
    <source>
        <dbReference type="Google" id="ProtNLM"/>
    </source>
</evidence>
<dbReference type="Gene3D" id="3.40.50.1820">
    <property type="entry name" value="alpha/beta hydrolase"/>
    <property type="match status" value="1"/>
</dbReference>
<sequence length="296" mass="31673">MNATGTAVQAHGTPRSTSAALDPLVARPGPIVVMVHGYRFEPEHPDHCPHDHIFSEAPDHPCYKAESWPRGLGIGALRQGLAFGWRARGSIWQAHAEAAFAGQALAGLLRRLRDADPLRPIHAIGHSLGARVILSALPELEAGTLDRVLLLAGADYASSARRALDSPAGRRARMLHVTSGENRVYDLMLRSALPPAHPGDLVLGRADLPGLPTLRLDDPRHLDGLSGLGYRVAPPQRRICHWSSYLRPGIFDLYRDLTDTCGAALHAEVSAITAPTPALAVASGWSLPLPWGANAS</sequence>
<dbReference type="SUPFAM" id="SSF53474">
    <property type="entry name" value="alpha/beta-Hydrolases"/>
    <property type="match status" value="1"/>
</dbReference>